<dbReference type="Gene3D" id="3.40.50.720">
    <property type="entry name" value="NAD(P)-binding Rossmann-like Domain"/>
    <property type="match status" value="1"/>
</dbReference>
<evidence type="ECO:0000313" key="5">
    <source>
        <dbReference type="Proteomes" id="UP001202328"/>
    </source>
</evidence>
<dbReference type="EMBL" id="JAJJMB010011222">
    <property type="protein sequence ID" value="KAI3903504.1"/>
    <property type="molecule type" value="Genomic_DNA"/>
</dbReference>
<dbReference type="Pfam" id="PF00106">
    <property type="entry name" value="adh_short"/>
    <property type="match status" value="1"/>
</dbReference>
<dbReference type="GO" id="GO:0016491">
    <property type="term" value="F:oxidoreductase activity"/>
    <property type="evidence" value="ECO:0007669"/>
    <property type="project" value="UniProtKB-KW"/>
</dbReference>
<dbReference type="InterPro" id="IPR036291">
    <property type="entry name" value="NAD(P)-bd_dom_sf"/>
</dbReference>
<organism evidence="4 5">
    <name type="scientific">Papaver atlanticum</name>
    <dbReference type="NCBI Taxonomy" id="357466"/>
    <lineage>
        <taxon>Eukaryota</taxon>
        <taxon>Viridiplantae</taxon>
        <taxon>Streptophyta</taxon>
        <taxon>Embryophyta</taxon>
        <taxon>Tracheophyta</taxon>
        <taxon>Spermatophyta</taxon>
        <taxon>Magnoliopsida</taxon>
        <taxon>Ranunculales</taxon>
        <taxon>Papaveraceae</taxon>
        <taxon>Papaveroideae</taxon>
        <taxon>Papaver</taxon>
    </lineage>
</organism>
<comment type="caution">
    <text evidence="4">The sequence shown here is derived from an EMBL/GenBank/DDBJ whole genome shotgun (WGS) entry which is preliminary data.</text>
</comment>
<evidence type="ECO:0000256" key="3">
    <source>
        <dbReference type="ARBA" id="ARBA00023002"/>
    </source>
</evidence>
<comment type="similarity">
    <text evidence="1">Belongs to the short-chain dehydrogenases/reductases (SDR) family.</text>
</comment>
<dbReference type="InterPro" id="IPR002347">
    <property type="entry name" value="SDR_fam"/>
</dbReference>
<dbReference type="SUPFAM" id="SSF51735">
    <property type="entry name" value="NAD(P)-binding Rossmann-fold domains"/>
    <property type="match status" value="1"/>
</dbReference>
<dbReference type="Proteomes" id="UP001202328">
    <property type="component" value="Unassembled WGS sequence"/>
</dbReference>
<name>A0AAD4SFQ7_9MAGN</name>
<sequence>MNMAETLLNSEVKRCAVVTGANKGIGFEICRQLISNGIFVVLTSRDRNKGLEAVENLKKSGLSNVTFHQLDVMNLTSVSSLAEFIKTHFGKLDILVNNAGIGGVTIVDEDQLRVLMLEDEKYLENPKLKQIWTEPYDEAEKCLKTNYHGVRAVTEALAPLLELSDSRIIVNVSSDMGMLKNIGNEKSFEVLSDVDCLTEERIDEVVKTFLDDLKVGCLEAKEEQPHQTAQGSEHIRDLPLPLQEPNYSVKL</sequence>
<dbReference type="GO" id="GO:0016020">
    <property type="term" value="C:membrane"/>
    <property type="evidence" value="ECO:0007669"/>
    <property type="project" value="TreeGrafter"/>
</dbReference>
<accession>A0AAD4SFQ7</accession>
<keyword evidence="2" id="KW-0521">NADP</keyword>
<dbReference type="PANTHER" id="PTHR43490:SF98">
    <property type="entry name" value="OS02G0640600 PROTEIN"/>
    <property type="match status" value="1"/>
</dbReference>
<reference evidence="4" key="1">
    <citation type="submission" date="2022-04" db="EMBL/GenBank/DDBJ databases">
        <title>A functionally conserved STORR gene fusion in Papaver species that diverged 16.8 million years ago.</title>
        <authorList>
            <person name="Catania T."/>
        </authorList>
    </citation>
    <scope>NUCLEOTIDE SEQUENCE</scope>
    <source>
        <strain evidence="4">S-188037</strain>
    </source>
</reference>
<gene>
    <name evidence="4" type="ORF">MKW98_032158</name>
</gene>
<keyword evidence="5" id="KW-1185">Reference proteome</keyword>
<dbReference type="PANTHER" id="PTHR43490">
    <property type="entry name" value="(+)-NEOMENTHOL DEHYDROGENASE"/>
    <property type="match status" value="1"/>
</dbReference>
<dbReference type="PRINTS" id="PR00081">
    <property type="entry name" value="GDHRDH"/>
</dbReference>
<evidence type="ECO:0000313" key="4">
    <source>
        <dbReference type="EMBL" id="KAI3903504.1"/>
    </source>
</evidence>
<keyword evidence="3" id="KW-0560">Oxidoreductase</keyword>
<dbReference type="AlphaFoldDB" id="A0AAD4SFQ7"/>
<protein>
    <submittedName>
        <fullName evidence="4">Uncharacterized protein</fullName>
    </submittedName>
</protein>
<evidence type="ECO:0000256" key="2">
    <source>
        <dbReference type="ARBA" id="ARBA00022857"/>
    </source>
</evidence>
<proteinExistence type="inferred from homology"/>
<evidence type="ECO:0000256" key="1">
    <source>
        <dbReference type="ARBA" id="ARBA00006484"/>
    </source>
</evidence>